<name>A0A919XW73_9BACL</name>
<evidence type="ECO:0000313" key="3">
    <source>
        <dbReference type="Proteomes" id="UP000678895"/>
    </source>
</evidence>
<sequence length="143" mass="16400">MNSVIKSEIRALRQNAHVAYIGSVNENGFPQIKGMLVLEHASMKTQYFSTNTSSKRVKQFLNNPKASVYYSDETRNKYKGALFTGTMEVCTDHDTKALLWRDGFEIYYPKGIDDEDYCVYKFTAETVNYYHGLSNLTLPIDDL</sequence>
<feature type="domain" description="General stress protein FMN-binding split barrel" evidence="1">
    <location>
        <begin position="8"/>
        <end position="131"/>
    </location>
</feature>
<dbReference type="Gene3D" id="2.30.110.10">
    <property type="entry name" value="Electron Transport, Fmn-binding Protein, Chain A"/>
    <property type="match status" value="1"/>
</dbReference>
<dbReference type="InterPro" id="IPR012349">
    <property type="entry name" value="Split_barrel_FMN-bd"/>
</dbReference>
<dbReference type="PANTHER" id="PTHR34818">
    <property type="entry name" value="PROTEIN BLI-3"/>
    <property type="match status" value="1"/>
</dbReference>
<dbReference type="SUPFAM" id="SSF50475">
    <property type="entry name" value="FMN-binding split barrel"/>
    <property type="match status" value="1"/>
</dbReference>
<comment type="caution">
    <text evidence="2">The sequence shown here is derived from an EMBL/GenBank/DDBJ whole genome shotgun (WGS) entry which is preliminary data.</text>
</comment>
<dbReference type="AlphaFoldDB" id="A0A919XW73"/>
<dbReference type="PANTHER" id="PTHR34818:SF1">
    <property type="entry name" value="PROTEIN BLI-3"/>
    <property type="match status" value="1"/>
</dbReference>
<accession>A0A919XW73</accession>
<keyword evidence="3" id="KW-1185">Reference proteome</keyword>
<dbReference type="RefSeq" id="WP_301624168.1">
    <property type="nucleotide sequence ID" value="NZ_BORS01000001.1"/>
</dbReference>
<gene>
    <name evidence="2" type="ORF">J41TS4_01740</name>
</gene>
<dbReference type="Proteomes" id="UP000678895">
    <property type="component" value="Unassembled WGS sequence"/>
</dbReference>
<dbReference type="InterPro" id="IPR052917">
    <property type="entry name" value="Stress-Dev_Protein"/>
</dbReference>
<dbReference type="EMBL" id="BORS01000001">
    <property type="protein sequence ID" value="GIO40416.1"/>
    <property type="molecule type" value="Genomic_DNA"/>
</dbReference>
<evidence type="ECO:0000313" key="2">
    <source>
        <dbReference type="EMBL" id="GIO40416.1"/>
    </source>
</evidence>
<proteinExistence type="predicted"/>
<organism evidence="2 3">
    <name type="scientific">Paenibacillus apis</name>
    <dbReference type="NCBI Taxonomy" id="1792174"/>
    <lineage>
        <taxon>Bacteria</taxon>
        <taxon>Bacillati</taxon>
        <taxon>Bacillota</taxon>
        <taxon>Bacilli</taxon>
        <taxon>Bacillales</taxon>
        <taxon>Paenibacillaceae</taxon>
        <taxon>Paenibacillus</taxon>
    </lineage>
</organism>
<reference evidence="2" key="1">
    <citation type="submission" date="2021-03" db="EMBL/GenBank/DDBJ databases">
        <title>Antimicrobial resistance genes in bacteria isolated from Japanese honey, and their potential for conferring macrolide and lincosamide resistance in the American foulbrood pathogen Paenibacillus larvae.</title>
        <authorList>
            <person name="Okamoto M."/>
            <person name="Kumagai M."/>
            <person name="Kanamori H."/>
            <person name="Takamatsu D."/>
        </authorList>
    </citation>
    <scope>NUCLEOTIDE SEQUENCE</scope>
    <source>
        <strain evidence="2">J41TS4</strain>
    </source>
</reference>
<dbReference type="Pfam" id="PF16242">
    <property type="entry name" value="Pyrid_ox_like"/>
    <property type="match status" value="1"/>
</dbReference>
<protein>
    <recommendedName>
        <fullName evidence="1">General stress protein FMN-binding split barrel domain-containing protein</fullName>
    </recommendedName>
</protein>
<dbReference type="InterPro" id="IPR038725">
    <property type="entry name" value="YdaG_split_barrel_FMN-bd"/>
</dbReference>
<evidence type="ECO:0000259" key="1">
    <source>
        <dbReference type="Pfam" id="PF16242"/>
    </source>
</evidence>